<name>A0AAD7M7W5_MYCRO</name>
<evidence type="ECO:0000256" key="7">
    <source>
        <dbReference type="ARBA" id="ARBA00023033"/>
    </source>
</evidence>
<reference evidence="8" key="1">
    <citation type="submission" date="2023-03" db="EMBL/GenBank/DDBJ databases">
        <title>Massive genome expansion in bonnet fungi (Mycena s.s.) driven by repeated elements and novel gene families across ecological guilds.</title>
        <authorList>
            <consortium name="Lawrence Berkeley National Laboratory"/>
            <person name="Harder C.B."/>
            <person name="Miyauchi S."/>
            <person name="Viragh M."/>
            <person name="Kuo A."/>
            <person name="Thoen E."/>
            <person name="Andreopoulos B."/>
            <person name="Lu D."/>
            <person name="Skrede I."/>
            <person name="Drula E."/>
            <person name="Henrissat B."/>
            <person name="Morin E."/>
            <person name="Kohler A."/>
            <person name="Barry K."/>
            <person name="LaButti K."/>
            <person name="Morin E."/>
            <person name="Salamov A."/>
            <person name="Lipzen A."/>
            <person name="Mereny Z."/>
            <person name="Hegedus B."/>
            <person name="Baldrian P."/>
            <person name="Stursova M."/>
            <person name="Weitz H."/>
            <person name="Taylor A."/>
            <person name="Grigoriev I.V."/>
            <person name="Nagy L.G."/>
            <person name="Martin F."/>
            <person name="Kauserud H."/>
        </authorList>
    </citation>
    <scope>NUCLEOTIDE SEQUENCE</scope>
    <source>
        <strain evidence="8">CBHHK067</strain>
    </source>
</reference>
<sequence>VDSLGPVFDIWPLWENVIFTVAPERIQIILATDFNNYIKGLSLQATEDSIHLRNAATGEMWSFHRSMTRPYFTRDRVRHFEIFERSAEKAIAHIKRRMRDGYAIDFQDLVGRFTMDAATKFLFGSYVDSLSSTLPYPSNAGQVPPIHNSARAQEANNFTAAFGDAMLQIAFRERVGWIWPLYELFVDQTAKSMKVVANYLDPIIQQALDKKKHGIRTSANREDFTLLESWTS</sequence>
<dbReference type="InterPro" id="IPR001128">
    <property type="entry name" value="Cyt_P450"/>
</dbReference>
<keyword evidence="3" id="KW-0349">Heme</keyword>
<dbReference type="AlphaFoldDB" id="A0AAD7M7W5"/>
<evidence type="ECO:0000256" key="5">
    <source>
        <dbReference type="ARBA" id="ARBA00023002"/>
    </source>
</evidence>
<comment type="cofactor">
    <cofactor evidence="1">
        <name>heme</name>
        <dbReference type="ChEBI" id="CHEBI:30413"/>
    </cofactor>
</comment>
<dbReference type="Gene3D" id="1.10.630.10">
    <property type="entry name" value="Cytochrome P450"/>
    <property type="match status" value="1"/>
</dbReference>
<keyword evidence="4" id="KW-0479">Metal-binding</keyword>
<evidence type="ECO:0000256" key="4">
    <source>
        <dbReference type="ARBA" id="ARBA00022723"/>
    </source>
</evidence>
<dbReference type="GO" id="GO:0005506">
    <property type="term" value="F:iron ion binding"/>
    <property type="evidence" value="ECO:0007669"/>
    <property type="project" value="InterPro"/>
</dbReference>
<accession>A0AAD7M7W5</accession>
<evidence type="ECO:0000256" key="6">
    <source>
        <dbReference type="ARBA" id="ARBA00023004"/>
    </source>
</evidence>
<dbReference type="Proteomes" id="UP001221757">
    <property type="component" value="Unassembled WGS sequence"/>
</dbReference>
<dbReference type="EMBL" id="JARKIE010000009">
    <property type="protein sequence ID" value="KAJ7704877.1"/>
    <property type="molecule type" value="Genomic_DNA"/>
</dbReference>
<comment type="similarity">
    <text evidence="2">Belongs to the cytochrome P450 family.</text>
</comment>
<keyword evidence="5" id="KW-0560">Oxidoreductase</keyword>
<keyword evidence="6" id="KW-0408">Iron</keyword>
<evidence type="ECO:0000256" key="1">
    <source>
        <dbReference type="ARBA" id="ARBA00001971"/>
    </source>
</evidence>
<dbReference type="InterPro" id="IPR047146">
    <property type="entry name" value="Cyt_P450_E_CYP52_fungi"/>
</dbReference>
<dbReference type="PRINTS" id="PR00464">
    <property type="entry name" value="EP450II"/>
</dbReference>
<dbReference type="InterPro" id="IPR002402">
    <property type="entry name" value="Cyt_P450_E_grp-II"/>
</dbReference>
<evidence type="ECO:0000256" key="2">
    <source>
        <dbReference type="ARBA" id="ARBA00010617"/>
    </source>
</evidence>
<dbReference type="PANTHER" id="PTHR24287">
    <property type="entry name" value="P450, PUTATIVE (EUROFUNG)-RELATED"/>
    <property type="match status" value="1"/>
</dbReference>
<keyword evidence="9" id="KW-1185">Reference proteome</keyword>
<protein>
    <submittedName>
        <fullName evidence="8">Cytochrome P450</fullName>
    </submittedName>
</protein>
<comment type="caution">
    <text evidence="8">The sequence shown here is derived from an EMBL/GenBank/DDBJ whole genome shotgun (WGS) entry which is preliminary data.</text>
</comment>
<evidence type="ECO:0000313" key="8">
    <source>
        <dbReference type="EMBL" id="KAJ7704877.1"/>
    </source>
</evidence>
<organism evidence="8 9">
    <name type="scientific">Mycena rosella</name>
    <name type="common">Pink bonnet</name>
    <name type="synonym">Agaricus rosellus</name>
    <dbReference type="NCBI Taxonomy" id="1033263"/>
    <lineage>
        <taxon>Eukaryota</taxon>
        <taxon>Fungi</taxon>
        <taxon>Dikarya</taxon>
        <taxon>Basidiomycota</taxon>
        <taxon>Agaricomycotina</taxon>
        <taxon>Agaricomycetes</taxon>
        <taxon>Agaricomycetidae</taxon>
        <taxon>Agaricales</taxon>
        <taxon>Marasmiineae</taxon>
        <taxon>Mycenaceae</taxon>
        <taxon>Mycena</taxon>
    </lineage>
</organism>
<proteinExistence type="inferred from homology"/>
<feature type="non-terminal residue" evidence="8">
    <location>
        <position position="232"/>
    </location>
</feature>
<gene>
    <name evidence="8" type="ORF">B0H17DRAFT_920945</name>
</gene>
<keyword evidence="7" id="KW-0503">Monooxygenase</keyword>
<dbReference type="Pfam" id="PF00067">
    <property type="entry name" value="p450"/>
    <property type="match status" value="1"/>
</dbReference>
<dbReference type="SUPFAM" id="SSF48264">
    <property type="entry name" value="Cytochrome P450"/>
    <property type="match status" value="1"/>
</dbReference>
<dbReference type="GO" id="GO:0020037">
    <property type="term" value="F:heme binding"/>
    <property type="evidence" value="ECO:0007669"/>
    <property type="project" value="InterPro"/>
</dbReference>
<dbReference type="PANTHER" id="PTHR24287:SF1">
    <property type="entry name" value="P450, PUTATIVE (EUROFUNG)-RELATED"/>
    <property type="match status" value="1"/>
</dbReference>
<dbReference type="GO" id="GO:0004497">
    <property type="term" value="F:monooxygenase activity"/>
    <property type="evidence" value="ECO:0007669"/>
    <property type="project" value="UniProtKB-KW"/>
</dbReference>
<evidence type="ECO:0000256" key="3">
    <source>
        <dbReference type="ARBA" id="ARBA00022617"/>
    </source>
</evidence>
<evidence type="ECO:0000313" key="9">
    <source>
        <dbReference type="Proteomes" id="UP001221757"/>
    </source>
</evidence>
<dbReference type="InterPro" id="IPR036396">
    <property type="entry name" value="Cyt_P450_sf"/>
</dbReference>
<dbReference type="GO" id="GO:0016705">
    <property type="term" value="F:oxidoreductase activity, acting on paired donors, with incorporation or reduction of molecular oxygen"/>
    <property type="evidence" value="ECO:0007669"/>
    <property type="project" value="InterPro"/>
</dbReference>